<evidence type="ECO:0000313" key="2">
    <source>
        <dbReference type="Proteomes" id="UP001430953"/>
    </source>
</evidence>
<keyword evidence="2" id="KW-1185">Reference proteome</keyword>
<sequence length="89" mass="9858">MSLPILSAFPIPFKEFFIWQIIILPFVLKATRTSVNAVILSQIRPVIPRLRSSAATPADPSTRVVARTIDSEMGRCPIVSRDPQVLEGL</sequence>
<organism evidence="1 2">
    <name type="scientific">Cardiocondyla obscurior</name>
    <dbReference type="NCBI Taxonomy" id="286306"/>
    <lineage>
        <taxon>Eukaryota</taxon>
        <taxon>Metazoa</taxon>
        <taxon>Ecdysozoa</taxon>
        <taxon>Arthropoda</taxon>
        <taxon>Hexapoda</taxon>
        <taxon>Insecta</taxon>
        <taxon>Pterygota</taxon>
        <taxon>Neoptera</taxon>
        <taxon>Endopterygota</taxon>
        <taxon>Hymenoptera</taxon>
        <taxon>Apocrita</taxon>
        <taxon>Aculeata</taxon>
        <taxon>Formicoidea</taxon>
        <taxon>Formicidae</taxon>
        <taxon>Myrmicinae</taxon>
        <taxon>Cardiocondyla</taxon>
    </lineage>
</organism>
<comment type="caution">
    <text evidence="1">The sequence shown here is derived from an EMBL/GenBank/DDBJ whole genome shotgun (WGS) entry which is preliminary data.</text>
</comment>
<dbReference type="AlphaFoldDB" id="A0AAW2ES08"/>
<proteinExistence type="predicted"/>
<dbReference type="Proteomes" id="UP001430953">
    <property type="component" value="Unassembled WGS sequence"/>
</dbReference>
<dbReference type="EMBL" id="JADYXP020000019">
    <property type="protein sequence ID" value="KAL0105176.1"/>
    <property type="molecule type" value="Genomic_DNA"/>
</dbReference>
<gene>
    <name evidence="1" type="ORF">PUN28_016669</name>
</gene>
<evidence type="ECO:0000313" key="1">
    <source>
        <dbReference type="EMBL" id="KAL0105176.1"/>
    </source>
</evidence>
<protein>
    <submittedName>
        <fullName evidence="1">Uncharacterized protein</fullName>
    </submittedName>
</protein>
<reference evidence="1 2" key="1">
    <citation type="submission" date="2023-03" db="EMBL/GenBank/DDBJ databases">
        <title>High recombination rates correlate with genetic variation in Cardiocondyla obscurior ants.</title>
        <authorList>
            <person name="Errbii M."/>
        </authorList>
    </citation>
    <scope>NUCLEOTIDE SEQUENCE [LARGE SCALE GENOMIC DNA]</scope>
    <source>
        <strain evidence="1">Alpha-2009</strain>
        <tissue evidence="1">Whole body</tissue>
    </source>
</reference>
<accession>A0AAW2ES08</accession>
<name>A0AAW2ES08_9HYME</name>